<dbReference type="AlphaFoldDB" id="H8KZM1"/>
<dbReference type="eggNOG" id="COG3346">
    <property type="taxonomic scope" value="Bacteria"/>
</dbReference>
<reference evidence="7" key="1">
    <citation type="submission" date="2012-02" db="EMBL/GenBank/DDBJ databases">
        <title>The complete genome of Frateuria aurantia DSM 6220.</title>
        <authorList>
            <consortium name="US DOE Joint Genome Institute (JGI-PGF)"/>
            <person name="Lucas S."/>
            <person name="Copeland A."/>
            <person name="Lapidus A."/>
            <person name="Glavina del Rio T."/>
            <person name="Dalin E."/>
            <person name="Tice H."/>
            <person name="Bruce D."/>
            <person name="Goodwin L."/>
            <person name="Pitluck S."/>
            <person name="Peters L."/>
            <person name="Ovchinnikova G."/>
            <person name="Teshima H."/>
            <person name="Kyrpides N."/>
            <person name="Mavromatis K."/>
            <person name="Ivanova N."/>
            <person name="Brettin T."/>
            <person name="Detter J.C."/>
            <person name="Han C."/>
            <person name="Larimer F."/>
            <person name="Land M."/>
            <person name="Hauser L."/>
            <person name="Markowitz V."/>
            <person name="Cheng J.-F."/>
            <person name="Hugenholtz P."/>
            <person name="Woyke T."/>
            <person name="Wu D."/>
            <person name="Brambilla E."/>
            <person name="Klenk H.-P."/>
            <person name="Eisen J.A."/>
        </authorList>
    </citation>
    <scope>NUCLEOTIDE SEQUENCE</scope>
    <source>
        <strain evidence="7">DSM 6220</strain>
    </source>
</reference>
<name>H8KZM1_FRAAD</name>
<dbReference type="GO" id="GO:0005886">
    <property type="term" value="C:plasma membrane"/>
    <property type="evidence" value="ECO:0007669"/>
    <property type="project" value="UniProtKB-SubCell"/>
</dbReference>
<organism evidence="7 8">
    <name type="scientific">Frateuria aurantia (strain ATCC 33424 / DSM 6220 / KCTC 2777 / LMG 1558 / NBRC 3245 / NCIMB 13370)</name>
    <name type="common">Acetobacter aurantius</name>
    <dbReference type="NCBI Taxonomy" id="767434"/>
    <lineage>
        <taxon>Bacteria</taxon>
        <taxon>Pseudomonadati</taxon>
        <taxon>Pseudomonadota</taxon>
        <taxon>Gammaproteobacteria</taxon>
        <taxon>Lysobacterales</taxon>
        <taxon>Rhodanobacteraceae</taxon>
        <taxon>Frateuria</taxon>
    </lineage>
</organism>
<dbReference type="InterPro" id="IPR045214">
    <property type="entry name" value="Surf1/Surf4"/>
</dbReference>
<evidence type="ECO:0000256" key="2">
    <source>
        <dbReference type="ARBA" id="ARBA00007165"/>
    </source>
</evidence>
<comment type="similarity">
    <text evidence="2 6">Belongs to the SURF1 family.</text>
</comment>
<dbReference type="PANTHER" id="PTHR23427:SF2">
    <property type="entry name" value="SURFEIT LOCUS PROTEIN 1"/>
    <property type="match status" value="1"/>
</dbReference>
<keyword evidence="3 6" id="KW-0812">Transmembrane</keyword>
<sequence length="246" mass="27727">MKTWRRPSWFALLLTAAGMLLFVRLGCWQLHRADEKQQLLDRYAQAAQAPVQPFAAAAARRPAAAFPRYEVRGRYLADRIYLLDNPRHDARGGVEVYVPLRRDGDDALLLVDQGFLPGNGSDQPPQLPALERGPVQLHGLYVPPPGVGYRMGGNALRRQTRWPKTTVYLDLPQLAADLGTSVYPRVLALDADRGSIYQRQHVLDVGSMPPARHRAYAFQWFTFAVAALVIFVLRHRKPRSRDVSQP</sequence>
<dbReference type="KEGG" id="fau:Fraau_2739"/>
<dbReference type="InterPro" id="IPR002994">
    <property type="entry name" value="Surf1/Shy1"/>
</dbReference>
<dbReference type="STRING" id="767434.Fraau_2739"/>
<protein>
    <recommendedName>
        <fullName evidence="6">SURF1-like protein</fullName>
    </recommendedName>
</protein>
<evidence type="ECO:0000313" key="8">
    <source>
        <dbReference type="Proteomes" id="UP000005234"/>
    </source>
</evidence>
<keyword evidence="4 6" id="KW-1133">Transmembrane helix</keyword>
<comment type="caution">
    <text evidence="6">Lacks conserved residue(s) required for the propagation of feature annotation.</text>
</comment>
<dbReference type="EMBL" id="CP003350">
    <property type="protein sequence ID" value="AFC87081.1"/>
    <property type="molecule type" value="Genomic_DNA"/>
</dbReference>
<feature type="transmembrane region" description="Helical" evidence="6">
    <location>
        <begin position="216"/>
        <end position="233"/>
    </location>
</feature>
<comment type="subcellular location">
    <subcellularLocation>
        <location evidence="6">Cell membrane</location>
        <topology evidence="6">Multi-pass membrane protein</topology>
    </subcellularLocation>
    <subcellularLocation>
        <location evidence="1">Membrane</location>
    </subcellularLocation>
</comment>
<accession>H8KZM1</accession>
<dbReference type="PANTHER" id="PTHR23427">
    <property type="entry name" value="SURFEIT LOCUS PROTEIN"/>
    <property type="match status" value="1"/>
</dbReference>
<dbReference type="RefSeq" id="WP_014404084.1">
    <property type="nucleotide sequence ID" value="NC_017033.1"/>
</dbReference>
<evidence type="ECO:0000256" key="1">
    <source>
        <dbReference type="ARBA" id="ARBA00004370"/>
    </source>
</evidence>
<evidence type="ECO:0000256" key="4">
    <source>
        <dbReference type="ARBA" id="ARBA00022989"/>
    </source>
</evidence>
<keyword evidence="6" id="KW-1003">Cell membrane</keyword>
<keyword evidence="5 6" id="KW-0472">Membrane</keyword>
<dbReference type="PROSITE" id="PS50895">
    <property type="entry name" value="SURF1"/>
    <property type="match status" value="1"/>
</dbReference>
<evidence type="ECO:0000313" key="7">
    <source>
        <dbReference type="EMBL" id="AFC87081.1"/>
    </source>
</evidence>
<dbReference type="OrthoDB" id="9789940at2"/>
<dbReference type="Pfam" id="PF02104">
    <property type="entry name" value="SURF1"/>
    <property type="match status" value="1"/>
</dbReference>
<evidence type="ECO:0000256" key="6">
    <source>
        <dbReference type="RuleBase" id="RU363076"/>
    </source>
</evidence>
<proteinExistence type="inferred from homology"/>
<gene>
    <name evidence="7" type="ordered locus">Fraau_2739</name>
</gene>
<dbReference type="HOGENOM" id="CLU_047737_2_2_6"/>
<evidence type="ECO:0000256" key="3">
    <source>
        <dbReference type="ARBA" id="ARBA00022692"/>
    </source>
</evidence>
<dbReference type="Proteomes" id="UP000005234">
    <property type="component" value="Chromosome"/>
</dbReference>
<keyword evidence="8" id="KW-1185">Reference proteome</keyword>
<dbReference type="CDD" id="cd06662">
    <property type="entry name" value="SURF1"/>
    <property type="match status" value="1"/>
</dbReference>
<evidence type="ECO:0000256" key="5">
    <source>
        <dbReference type="ARBA" id="ARBA00023136"/>
    </source>
</evidence>